<proteinExistence type="predicted"/>
<gene>
    <name evidence="2" type="ORF">ACFODK_00350</name>
</gene>
<feature type="domain" description="Extensin-like C-terminal" evidence="1">
    <location>
        <begin position="68"/>
        <end position="240"/>
    </location>
</feature>
<organism evidence="2 3">
    <name type="scientific">Alteraurantiacibacter lauratis</name>
    <dbReference type="NCBI Taxonomy" id="2054627"/>
    <lineage>
        <taxon>Bacteria</taxon>
        <taxon>Pseudomonadati</taxon>
        <taxon>Pseudomonadota</taxon>
        <taxon>Alphaproteobacteria</taxon>
        <taxon>Sphingomonadales</taxon>
        <taxon>Erythrobacteraceae</taxon>
        <taxon>Alteraurantiacibacter</taxon>
    </lineage>
</organism>
<protein>
    <submittedName>
        <fullName evidence="2">Extensin family protein</fullName>
    </submittedName>
</protein>
<dbReference type="Proteomes" id="UP001595378">
    <property type="component" value="Unassembled WGS sequence"/>
</dbReference>
<keyword evidence="3" id="KW-1185">Reference proteome</keyword>
<evidence type="ECO:0000259" key="1">
    <source>
        <dbReference type="Pfam" id="PF06904"/>
    </source>
</evidence>
<accession>A0ABV7EBQ2</accession>
<sequence length="240" mass="25596">MRISRKVGRFGLDRAILMLLALLGLGLAARGWLEDYPQHNPFAPLEIAHPPGWATGMKLDALRQDVDACRAVLERGGIAFDTLPPAGEGQCARPDRTVLDGGGIAPANPQMTCPVAAALHMWLAHSARPAALEILGSPLARIEHIGTFSCRRIGGGEGGNWSEHATGNAIDIAAFVLEDGRRITLIGGWNGNDAEQAFLRTVRDGACAAFATVLSPDYNAAHADHFHFDQAPRRIGGVCR</sequence>
<comment type="caution">
    <text evidence="2">The sequence shown here is derived from an EMBL/GenBank/DDBJ whole genome shotgun (WGS) entry which is preliminary data.</text>
</comment>
<dbReference type="InterPro" id="IPR009683">
    <property type="entry name" value="Extensin-like_C"/>
</dbReference>
<dbReference type="RefSeq" id="WP_336917455.1">
    <property type="nucleotide sequence ID" value="NZ_JBANRN010000001.1"/>
</dbReference>
<evidence type="ECO:0000313" key="3">
    <source>
        <dbReference type="Proteomes" id="UP001595378"/>
    </source>
</evidence>
<evidence type="ECO:0000313" key="2">
    <source>
        <dbReference type="EMBL" id="MFC3099340.1"/>
    </source>
</evidence>
<reference evidence="3" key="1">
    <citation type="journal article" date="2019" name="Int. J. Syst. Evol. Microbiol.">
        <title>The Global Catalogue of Microorganisms (GCM) 10K type strain sequencing project: providing services to taxonomists for standard genome sequencing and annotation.</title>
        <authorList>
            <consortium name="The Broad Institute Genomics Platform"/>
            <consortium name="The Broad Institute Genome Sequencing Center for Infectious Disease"/>
            <person name="Wu L."/>
            <person name="Ma J."/>
        </authorList>
    </citation>
    <scope>NUCLEOTIDE SEQUENCE [LARGE SCALE GENOMIC DNA]</scope>
    <source>
        <strain evidence="3">KCTC 52606</strain>
    </source>
</reference>
<name>A0ABV7EBQ2_9SPHN</name>
<dbReference type="EMBL" id="JBHRSU010000001">
    <property type="protein sequence ID" value="MFC3099340.1"/>
    <property type="molecule type" value="Genomic_DNA"/>
</dbReference>
<dbReference type="Pfam" id="PF06904">
    <property type="entry name" value="Extensin-like_C"/>
    <property type="match status" value="1"/>
</dbReference>